<dbReference type="Proteomes" id="UP000294902">
    <property type="component" value="Unassembled WGS sequence"/>
</dbReference>
<dbReference type="SUPFAM" id="SSF140500">
    <property type="entry name" value="BAS1536-like"/>
    <property type="match status" value="1"/>
</dbReference>
<organism evidence="1 2">
    <name type="scientific">Natranaerovirga pectinivora</name>
    <dbReference type="NCBI Taxonomy" id="682400"/>
    <lineage>
        <taxon>Bacteria</taxon>
        <taxon>Bacillati</taxon>
        <taxon>Bacillota</taxon>
        <taxon>Clostridia</taxon>
        <taxon>Lachnospirales</taxon>
        <taxon>Natranaerovirgaceae</taxon>
        <taxon>Natranaerovirga</taxon>
    </lineage>
</organism>
<sequence length="56" mass="6817">MEEFNTEVLEKIRNDLYQLIDEEENLVSAKVVYLSQRLDRALNEYEELKNKKNRIE</sequence>
<dbReference type="InterPro" id="IPR037208">
    <property type="entry name" value="Spo0E-like_sf"/>
</dbReference>
<dbReference type="RefSeq" id="WP_132254208.1">
    <property type="nucleotide sequence ID" value="NZ_SMAL01000018.1"/>
</dbReference>
<name>A0A4R3MDC0_9FIRM</name>
<dbReference type="Pfam" id="PF09388">
    <property type="entry name" value="SpoOE-like"/>
    <property type="match status" value="1"/>
</dbReference>
<dbReference type="OrthoDB" id="2649371at2"/>
<proteinExistence type="predicted"/>
<dbReference type="AlphaFoldDB" id="A0A4R3MDC0"/>
<dbReference type="GO" id="GO:0043937">
    <property type="term" value="P:regulation of sporulation"/>
    <property type="evidence" value="ECO:0007669"/>
    <property type="project" value="InterPro"/>
</dbReference>
<dbReference type="Gene3D" id="4.10.280.10">
    <property type="entry name" value="Helix-loop-helix DNA-binding domain"/>
    <property type="match status" value="1"/>
</dbReference>
<protein>
    <submittedName>
        <fullName evidence="1">Spo0E like sporulation regulatory protein</fullName>
    </submittedName>
</protein>
<dbReference type="GO" id="GO:0046983">
    <property type="term" value="F:protein dimerization activity"/>
    <property type="evidence" value="ECO:0007669"/>
    <property type="project" value="InterPro"/>
</dbReference>
<evidence type="ECO:0000313" key="2">
    <source>
        <dbReference type="Proteomes" id="UP000294902"/>
    </source>
</evidence>
<reference evidence="1 2" key="1">
    <citation type="submission" date="2019-03" db="EMBL/GenBank/DDBJ databases">
        <title>Genomic Encyclopedia of Type Strains, Phase IV (KMG-IV): sequencing the most valuable type-strain genomes for metagenomic binning, comparative biology and taxonomic classification.</title>
        <authorList>
            <person name="Goeker M."/>
        </authorList>
    </citation>
    <scope>NUCLEOTIDE SEQUENCE [LARGE SCALE GENOMIC DNA]</scope>
    <source>
        <strain evidence="1 2">DSM 24629</strain>
    </source>
</reference>
<accession>A0A4R3MDC0</accession>
<gene>
    <name evidence="1" type="ORF">EDC18_1189</name>
</gene>
<comment type="caution">
    <text evidence="1">The sequence shown here is derived from an EMBL/GenBank/DDBJ whole genome shotgun (WGS) entry which is preliminary data.</text>
</comment>
<dbReference type="InterPro" id="IPR018540">
    <property type="entry name" value="Spo0E-like"/>
</dbReference>
<dbReference type="EMBL" id="SMAL01000018">
    <property type="protein sequence ID" value="TCT11630.1"/>
    <property type="molecule type" value="Genomic_DNA"/>
</dbReference>
<evidence type="ECO:0000313" key="1">
    <source>
        <dbReference type="EMBL" id="TCT11630.1"/>
    </source>
</evidence>
<dbReference type="InterPro" id="IPR036638">
    <property type="entry name" value="HLH_DNA-bd_sf"/>
</dbReference>
<keyword evidence="2" id="KW-1185">Reference proteome</keyword>